<dbReference type="Proteomes" id="UP000289437">
    <property type="component" value="Unassembled WGS sequence"/>
</dbReference>
<keyword evidence="1" id="KW-0732">Signal</keyword>
<proteinExistence type="predicted"/>
<dbReference type="EMBL" id="RDSM01000001">
    <property type="protein sequence ID" value="RXH57627.1"/>
    <property type="molecule type" value="Genomic_DNA"/>
</dbReference>
<evidence type="ECO:0008006" key="4">
    <source>
        <dbReference type="Google" id="ProtNLM"/>
    </source>
</evidence>
<feature type="chain" id="PRO_5020651277" description="Outer membrane protein beta-barrel domain-containing protein" evidence="1">
    <location>
        <begin position="25"/>
        <end position="217"/>
    </location>
</feature>
<feature type="signal peptide" evidence="1">
    <location>
        <begin position="1"/>
        <end position="24"/>
    </location>
</feature>
<accession>A0A4Q0T302</accession>
<comment type="caution">
    <text evidence="2">The sequence shown here is derived from an EMBL/GenBank/DDBJ whole genome shotgun (WGS) entry which is preliminary data.</text>
</comment>
<dbReference type="OrthoDB" id="117995at2"/>
<dbReference type="RefSeq" id="WP_128911771.1">
    <property type="nucleotide sequence ID" value="NZ_RDSM01000001.1"/>
</dbReference>
<reference evidence="2 3" key="1">
    <citation type="submission" date="2018-11" db="EMBL/GenBank/DDBJ databases">
        <authorList>
            <person name="Mardanov A.V."/>
            <person name="Ravin N.V."/>
            <person name="Dedysh S.N."/>
        </authorList>
    </citation>
    <scope>NUCLEOTIDE SEQUENCE [LARGE SCALE GENOMIC DNA]</scope>
    <source>
        <strain evidence="2 3">AF10</strain>
    </source>
</reference>
<evidence type="ECO:0000313" key="2">
    <source>
        <dbReference type="EMBL" id="RXH57627.1"/>
    </source>
</evidence>
<name>A0A4Q0T302_9BACT</name>
<sequence>MANWKMRKRLVTGVLGAVTLLVGAKGSEAQSKLGPQAPVTYTNRFEGYGGISFDNFQAGQNLPTRMNLAGIDLLGTMWLTQRWGVSADFRFDGGTTPVLANPYKVNRPLVYRETGMLGGQMRGWKNQYAAANLHAFGGVSHGTFDQGTSVPPQVVGLYTNRTKPMGVVGASLDFNRSARLAIRISPDLVFEHFGTETREFFSISGGVVYRFGQKTHY</sequence>
<reference evidence="3" key="2">
    <citation type="submission" date="2019-02" db="EMBL/GenBank/DDBJ databases">
        <title>Granulicella sibirica sp. nov., a psychrotolerant acidobacterium isolated from an organic soil layer in forested tundra, West Siberia.</title>
        <authorList>
            <person name="Oshkin I.Y."/>
            <person name="Kulichevskaya I.S."/>
            <person name="Rijpstra W.I.C."/>
            <person name="Sinninghe Damste J.S."/>
            <person name="Rakitin A.L."/>
            <person name="Ravin N.V."/>
            <person name="Dedysh S.N."/>
        </authorList>
    </citation>
    <scope>NUCLEOTIDE SEQUENCE [LARGE SCALE GENOMIC DNA]</scope>
    <source>
        <strain evidence="3">AF10</strain>
    </source>
</reference>
<keyword evidence="3" id="KW-1185">Reference proteome</keyword>
<protein>
    <recommendedName>
        <fullName evidence="4">Outer membrane protein beta-barrel domain-containing protein</fullName>
    </recommendedName>
</protein>
<gene>
    <name evidence="2" type="ORF">GRAN_0937</name>
</gene>
<evidence type="ECO:0000256" key="1">
    <source>
        <dbReference type="SAM" id="SignalP"/>
    </source>
</evidence>
<dbReference type="AlphaFoldDB" id="A0A4Q0T302"/>
<evidence type="ECO:0000313" key="3">
    <source>
        <dbReference type="Proteomes" id="UP000289437"/>
    </source>
</evidence>
<organism evidence="2 3">
    <name type="scientific">Granulicella sibirica</name>
    <dbReference type="NCBI Taxonomy" id="2479048"/>
    <lineage>
        <taxon>Bacteria</taxon>
        <taxon>Pseudomonadati</taxon>
        <taxon>Acidobacteriota</taxon>
        <taxon>Terriglobia</taxon>
        <taxon>Terriglobales</taxon>
        <taxon>Acidobacteriaceae</taxon>
        <taxon>Granulicella</taxon>
    </lineage>
</organism>